<evidence type="ECO:0000313" key="2">
    <source>
        <dbReference type="EMBL" id="GAW80181.1"/>
    </source>
</evidence>
<evidence type="ECO:0000313" key="3">
    <source>
        <dbReference type="Proteomes" id="UP000195521"/>
    </source>
</evidence>
<dbReference type="RefSeq" id="XP_028542770.1">
    <property type="nucleotide sequence ID" value="XM_028686969.1"/>
</dbReference>
<dbReference type="GeneID" id="39746894"/>
<keyword evidence="1" id="KW-0732">Signal</keyword>
<evidence type="ECO:0000256" key="1">
    <source>
        <dbReference type="SAM" id="SignalP"/>
    </source>
</evidence>
<dbReference type="AlphaFoldDB" id="A0A1Y1JCC9"/>
<keyword evidence="3" id="KW-1185">Reference proteome</keyword>
<dbReference type="OMA" id="FRKRMMK"/>
<dbReference type="EMBL" id="BDQF01000008">
    <property type="protein sequence ID" value="GAW80181.1"/>
    <property type="molecule type" value="Genomic_DNA"/>
</dbReference>
<gene>
    <name evidence="2" type="ORF">PGO_070960</name>
</gene>
<dbReference type="Proteomes" id="UP000195521">
    <property type="component" value="Unassembled WGS sequence"/>
</dbReference>
<reference evidence="3" key="1">
    <citation type="submission" date="2017-04" db="EMBL/GenBank/DDBJ databases">
        <title>Plasmodium gonderi genome.</title>
        <authorList>
            <person name="Arisue N."/>
            <person name="Honma H."/>
            <person name="Kawai S."/>
            <person name="Tougan T."/>
            <person name="Tanabe K."/>
            <person name="Horii T."/>
        </authorList>
    </citation>
    <scope>NUCLEOTIDE SEQUENCE [LARGE SCALE GENOMIC DNA]</scope>
    <source>
        <strain evidence="3">ATCC 30045</strain>
    </source>
</reference>
<organism evidence="2 3">
    <name type="scientific">Plasmodium gonderi</name>
    <dbReference type="NCBI Taxonomy" id="77519"/>
    <lineage>
        <taxon>Eukaryota</taxon>
        <taxon>Sar</taxon>
        <taxon>Alveolata</taxon>
        <taxon>Apicomplexa</taxon>
        <taxon>Aconoidasida</taxon>
        <taxon>Haemosporida</taxon>
        <taxon>Plasmodiidae</taxon>
        <taxon>Plasmodium</taxon>
        <taxon>Plasmodium (Plasmodium)</taxon>
    </lineage>
</organism>
<accession>A0A1Y1JCC9</accession>
<protein>
    <submittedName>
        <fullName evidence="2">Uncharacterized protein</fullName>
    </submittedName>
</protein>
<dbReference type="OrthoDB" id="385031at2759"/>
<feature type="chain" id="PRO_5013276760" evidence="1">
    <location>
        <begin position="24"/>
        <end position="470"/>
    </location>
</feature>
<proteinExistence type="predicted"/>
<comment type="caution">
    <text evidence="2">The sequence shown here is derived from an EMBL/GenBank/DDBJ whole genome shotgun (WGS) entry which is preliminary data.</text>
</comment>
<feature type="signal peptide" evidence="1">
    <location>
        <begin position="1"/>
        <end position="23"/>
    </location>
</feature>
<name>A0A1Y1JCC9_PLAGO</name>
<sequence length="470" mass="55183">MKRNKKLTFYVLLIIIILNIEMSKNNRMLGDYIRRGGRENWTKSSMNNKHHDVCNCKLKKQRRSFKFINFQKDKKRNYRNNERLHSQTQFCDGLFSRGAEKEDDNDDDSKYFFTPSNNTSGISTNYTKQKNCRYTFLFSAHRGLYINSAQRMNSAHKFYTSKFVNFVTVEKKGSILDHLKRYKCVIYLGKKNCVQGNVRRSSFSLLALSNGRNAIITPVTHMDSTADRNSAPGVFLNDQGISYTHCGLKKRRKEEKIGHSPVSIYRHCNSTTECRRKVIGGDSSDNAVGSSVEIAIKRGKGVREKKRFFSEESKRSMKLKLRNLMRKKWKDPEFRKKMLKSFKKRGIEHNQKISEAVKNKWKNDLNYKQKTLEGQRKYFMRRYKNKKLSAISEKTREKISKAMKQYWANKNKFKKAQVNNLQHLQKKKKKHKKVWEDIYSLILNQKVGDLGSYQSSLHHNLSINLQAALS</sequence>